<evidence type="ECO:0000256" key="2">
    <source>
        <dbReference type="SAM" id="Phobius"/>
    </source>
</evidence>
<sequence length="215" mass="24249">MAELSFVVNLAYLELKSLRYLKNAQDMMDEVKLGLNDRRLSSGASIEQFMELYTQVKNMFCADSTDRSAAWYVVNNGGKLRFKKCATMLFPLFSHEYDRRLSTGLLVISALSVFTITLISRLAPDAWQSTSEATFLWYAIMTLLTAGLVFPSAFIFLGREMKQISERIALDVKSRKAEIASAIMHSQLQRARPSVPSVFAPPHPSFQPGPMPRPR</sequence>
<dbReference type="EMBL" id="JACORU010000001">
    <property type="protein sequence ID" value="MBC5764143.1"/>
    <property type="molecule type" value="Genomic_DNA"/>
</dbReference>
<organism evidence="3 4">
    <name type="scientific">Ramlibacter albus</name>
    <dbReference type="NCBI Taxonomy" id="2079448"/>
    <lineage>
        <taxon>Bacteria</taxon>
        <taxon>Pseudomonadati</taxon>
        <taxon>Pseudomonadota</taxon>
        <taxon>Betaproteobacteria</taxon>
        <taxon>Burkholderiales</taxon>
        <taxon>Comamonadaceae</taxon>
        <taxon>Ramlibacter</taxon>
    </lineage>
</organism>
<keyword evidence="4" id="KW-1185">Reference proteome</keyword>
<name>A0A923M759_9BURK</name>
<evidence type="ECO:0000313" key="4">
    <source>
        <dbReference type="Proteomes" id="UP000596827"/>
    </source>
</evidence>
<feature type="compositionally biased region" description="Pro residues" evidence="1">
    <location>
        <begin position="199"/>
        <end position="215"/>
    </location>
</feature>
<feature type="transmembrane region" description="Helical" evidence="2">
    <location>
        <begin position="104"/>
        <end position="123"/>
    </location>
</feature>
<keyword evidence="2" id="KW-0472">Membrane</keyword>
<dbReference type="AlphaFoldDB" id="A0A923M759"/>
<feature type="transmembrane region" description="Helical" evidence="2">
    <location>
        <begin position="135"/>
        <end position="157"/>
    </location>
</feature>
<keyword evidence="2" id="KW-1133">Transmembrane helix</keyword>
<gene>
    <name evidence="3" type="ORF">H8R02_06770</name>
</gene>
<dbReference type="RefSeq" id="WP_187080540.1">
    <property type="nucleotide sequence ID" value="NZ_JACORU010000001.1"/>
</dbReference>
<comment type="caution">
    <text evidence="3">The sequence shown here is derived from an EMBL/GenBank/DDBJ whole genome shotgun (WGS) entry which is preliminary data.</text>
</comment>
<protein>
    <submittedName>
        <fullName evidence="3">Uncharacterized protein</fullName>
    </submittedName>
</protein>
<dbReference type="Proteomes" id="UP000596827">
    <property type="component" value="Unassembled WGS sequence"/>
</dbReference>
<proteinExistence type="predicted"/>
<reference evidence="3" key="1">
    <citation type="submission" date="2020-08" db="EMBL/GenBank/DDBJ databases">
        <title>Ramlibacter sp. GTP1 16S ribosomal RNA gene genome sequencing and assembly.</title>
        <authorList>
            <person name="Kang M."/>
        </authorList>
    </citation>
    <scope>NUCLEOTIDE SEQUENCE</scope>
    <source>
        <strain evidence="3">GTP1</strain>
    </source>
</reference>
<accession>A0A923M759</accession>
<evidence type="ECO:0000256" key="1">
    <source>
        <dbReference type="SAM" id="MobiDB-lite"/>
    </source>
</evidence>
<evidence type="ECO:0000313" key="3">
    <source>
        <dbReference type="EMBL" id="MBC5764143.1"/>
    </source>
</evidence>
<feature type="region of interest" description="Disordered" evidence="1">
    <location>
        <begin position="193"/>
        <end position="215"/>
    </location>
</feature>
<keyword evidence="2" id="KW-0812">Transmembrane</keyword>